<dbReference type="Proteomes" id="UP000184334">
    <property type="component" value="Unassembled WGS sequence"/>
</dbReference>
<evidence type="ECO:0000313" key="2">
    <source>
        <dbReference type="EMBL" id="SHE78256.1"/>
    </source>
</evidence>
<keyword evidence="3" id="KW-1185">Reference proteome</keyword>
<feature type="transmembrane region" description="Helical" evidence="1">
    <location>
        <begin position="97"/>
        <end position="115"/>
    </location>
</feature>
<dbReference type="RefSeq" id="WP_072864339.1">
    <property type="nucleotide sequence ID" value="NZ_FQUI01000015.1"/>
</dbReference>
<organism evidence="2 3">
    <name type="scientific">Marinitoga hydrogenitolerans (strain DSM 16785 / JCM 12826 / AT1271)</name>
    <dbReference type="NCBI Taxonomy" id="1122195"/>
    <lineage>
        <taxon>Bacteria</taxon>
        <taxon>Thermotogati</taxon>
        <taxon>Thermotogota</taxon>
        <taxon>Thermotogae</taxon>
        <taxon>Petrotogales</taxon>
        <taxon>Petrotogaceae</taxon>
        <taxon>Marinitoga</taxon>
    </lineage>
</organism>
<sequence>MVKNITYSAMLSVIAVLLFTSQMFIPVFGVLISFFSLIPLILVYRLTDMKYFIISTLTSAFLILILNDVFGLIFFSTYLLPPVLSIVYNKKNKIPRIIFFLVPVASSYFMYKSFFNVKIFYYLWPLIGASTFFVVKFYYIKISDLIMKGLKSKGF</sequence>
<feature type="transmembrane region" description="Helical" evidence="1">
    <location>
        <begin position="121"/>
        <end position="139"/>
    </location>
</feature>
<dbReference type="EMBL" id="FQUI01000015">
    <property type="protein sequence ID" value="SHE78256.1"/>
    <property type="molecule type" value="Genomic_DNA"/>
</dbReference>
<gene>
    <name evidence="2" type="ORF">SAMN02745164_01131</name>
</gene>
<dbReference type="STRING" id="1122195.SAMN02745164_01131"/>
<name>A0A1M4WAK5_MARH1</name>
<keyword evidence="1" id="KW-1133">Transmembrane helix</keyword>
<protein>
    <submittedName>
        <fullName evidence="2">Predicted membrane protein</fullName>
    </submittedName>
</protein>
<evidence type="ECO:0000313" key="3">
    <source>
        <dbReference type="Proteomes" id="UP000184334"/>
    </source>
</evidence>
<dbReference type="OrthoDB" id="46880at2"/>
<accession>A0A1M4WAK5</accession>
<comment type="caution">
    <text evidence="2">The sequence shown here is derived from an EMBL/GenBank/DDBJ whole genome shotgun (WGS) entry which is preliminary data.</text>
</comment>
<keyword evidence="1" id="KW-0812">Transmembrane</keyword>
<proteinExistence type="predicted"/>
<dbReference type="AlphaFoldDB" id="A0A1M4WAK5"/>
<feature type="transmembrane region" description="Helical" evidence="1">
    <location>
        <begin position="12"/>
        <end position="45"/>
    </location>
</feature>
<keyword evidence="1" id="KW-0472">Membrane</keyword>
<feature type="transmembrane region" description="Helical" evidence="1">
    <location>
        <begin position="51"/>
        <end position="76"/>
    </location>
</feature>
<reference evidence="2" key="1">
    <citation type="submission" date="2016-11" db="EMBL/GenBank/DDBJ databases">
        <authorList>
            <person name="Varghese N."/>
            <person name="Submissions S."/>
        </authorList>
    </citation>
    <scope>NUCLEOTIDE SEQUENCE [LARGE SCALE GENOMIC DNA]</scope>
    <source>
        <strain evidence="2">DSM 16785</strain>
    </source>
</reference>
<evidence type="ECO:0000256" key="1">
    <source>
        <dbReference type="SAM" id="Phobius"/>
    </source>
</evidence>